<comment type="caution">
    <text evidence="1">The sequence shown here is derived from an EMBL/GenBank/DDBJ whole genome shotgun (WGS) entry which is preliminary data.</text>
</comment>
<evidence type="ECO:0000313" key="1">
    <source>
        <dbReference type="EMBL" id="KAI8026747.1"/>
    </source>
</evidence>
<keyword evidence="2" id="KW-1185">Reference proteome</keyword>
<dbReference type="EMBL" id="CM045760">
    <property type="protein sequence ID" value="KAI8026747.1"/>
    <property type="molecule type" value="Genomic_DNA"/>
</dbReference>
<dbReference type="Proteomes" id="UP001060215">
    <property type="component" value="Chromosome 3"/>
</dbReference>
<name>A0ACC0ILD8_9ERIC</name>
<reference evidence="1 2" key="1">
    <citation type="journal article" date="2022" name="Plant J.">
        <title>Chromosome-level genome of Camellia lanceoleosa provides a valuable resource for understanding genome evolution and self-incompatibility.</title>
        <authorList>
            <person name="Gong W."/>
            <person name="Xiao S."/>
            <person name="Wang L."/>
            <person name="Liao Z."/>
            <person name="Chang Y."/>
            <person name="Mo W."/>
            <person name="Hu G."/>
            <person name="Li W."/>
            <person name="Zhao G."/>
            <person name="Zhu H."/>
            <person name="Hu X."/>
            <person name="Ji K."/>
            <person name="Xiang X."/>
            <person name="Song Q."/>
            <person name="Yuan D."/>
            <person name="Jin S."/>
            <person name="Zhang L."/>
        </authorList>
    </citation>
    <scope>NUCLEOTIDE SEQUENCE [LARGE SCALE GENOMIC DNA]</scope>
    <source>
        <strain evidence="1">SQ_2022a</strain>
    </source>
</reference>
<accession>A0ACC0ILD8</accession>
<evidence type="ECO:0000313" key="2">
    <source>
        <dbReference type="Proteomes" id="UP001060215"/>
    </source>
</evidence>
<protein>
    <submittedName>
        <fullName evidence="1">Disease resistance protein</fullName>
    </submittedName>
</protein>
<sequence>MFQDVANCPKLKDDREAEACAWKIIRECGGHPLLINIIASVFQKKDLKLWSEGFKSLKRFSEKGQHELKELRNVIKFCHDDLEDTQRKCLLYGVLYPEEIPIYIDCLLECWEAEDFLGNGGDSRKAYINGIHILNSLKGNSLLEEDESRKYVMMHKCIRQFRKLEHLEVLDIRGSGFNNIPSYIGNLNGLRHFRVSFAKCKGENDTTEVEFNCNVISKLSKLEELVIDVKSPRHKSNKVVVNIIKNVVTLKKLTKLQFCFLDEVVDVIEVETPTTDLRINVPEAKILYTFIEETRSWRNIRHIRSFQFFIDCPDSKYPCIPKFYEYKRYVRYCNGEGYHPIFEVLANVDAFDLVNKKDIKQLSDLRIPSMKEILLIL</sequence>
<organism evidence="1 2">
    <name type="scientific">Camellia lanceoleosa</name>
    <dbReference type="NCBI Taxonomy" id="1840588"/>
    <lineage>
        <taxon>Eukaryota</taxon>
        <taxon>Viridiplantae</taxon>
        <taxon>Streptophyta</taxon>
        <taxon>Embryophyta</taxon>
        <taxon>Tracheophyta</taxon>
        <taxon>Spermatophyta</taxon>
        <taxon>Magnoliopsida</taxon>
        <taxon>eudicotyledons</taxon>
        <taxon>Gunneridae</taxon>
        <taxon>Pentapetalae</taxon>
        <taxon>asterids</taxon>
        <taxon>Ericales</taxon>
        <taxon>Theaceae</taxon>
        <taxon>Camellia</taxon>
    </lineage>
</organism>
<gene>
    <name evidence="1" type="ORF">LOK49_LG02G02761</name>
</gene>
<proteinExistence type="predicted"/>